<dbReference type="OrthoDB" id="7464992at2759"/>
<keyword evidence="1" id="KW-0472">Membrane</keyword>
<feature type="transmembrane region" description="Helical" evidence="1">
    <location>
        <begin position="22"/>
        <end position="45"/>
    </location>
</feature>
<keyword evidence="1" id="KW-0812">Transmembrane</keyword>
<dbReference type="KEGG" id="pco:PHACADRAFT_263459"/>
<dbReference type="AlphaFoldDB" id="K5UNQ2"/>
<organism evidence="2 3">
    <name type="scientific">Phanerochaete carnosa (strain HHB-10118-sp)</name>
    <name type="common">White-rot fungus</name>
    <name type="synonym">Peniophora carnosa</name>
    <dbReference type="NCBI Taxonomy" id="650164"/>
    <lineage>
        <taxon>Eukaryota</taxon>
        <taxon>Fungi</taxon>
        <taxon>Dikarya</taxon>
        <taxon>Basidiomycota</taxon>
        <taxon>Agaricomycotina</taxon>
        <taxon>Agaricomycetes</taxon>
        <taxon>Polyporales</taxon>
        <taxon>Phanerochaetaceae</taxon>
        <taxon>Phanerochaete</taxon>
    </lineage>
</organism>
<evidence type="ECO:0000256" key="1">
    <source>
        <dbReference type="SAM" id="Phobius"/>
    </source>
</evidence>
<keyword evidence="1" id="KW-1133">Transmembrane helix</keyword>
<dbReference type="HOGENOM" id="CLU_2776743_0_0_1"/>
<dbReference type="Proteomes" id="UP000008370">
    <property type="component" value="Unassembled WGS sequence"/>
</dbReference>
<sequence>MSPRGQYLEVAKHSLERYSSRLIYPLFSALLAVIGTDLGLASVLARGPLERRNYRKQELEGDAYDHMII</sequence>
<dbReference type="RefSeq" id="XP_007400513.1">
    <property type="nucleotide sequence ID" value="XM_007400451.1"/>
</dbReference>
<gene>
    <name evidence="2" type="ORF">PHACADRAFT_263459</name>
</gene>
<evidence type="ECO:0000313" key="3">
    <source>
        <dbReference type="Proteomes" id="UP000008370"/>
    </source>
</evidence>
<dbReference type="InParanoid" id="K5UNQ2"/>
<reference evidence="2 3" key="1">
    <citation type="journal article" date="2012" name="BMC Genomics">
        <title>Comparative genomics of the white-rot fungi, Phanerochaete carnosa and P. chrysosporium, to elucidate the genetic basis of the distinct wood types they colonize.</title>
        <authorList>
            <person name="Suzuki H."/>
            <person name="MacDonald J."/>
            <person name="Syed K."/>
            <person name="Salamov A."/>
            <person name="Hori C."/>
            <person name="Aerts A."/>
            <person name="Henrissat B."/>
            <person name="Wiebenga A."/>
            <person name="vanKuyk P.A."/>
            <person name="Barry K."/>
            <person name="Lindquist E."/>
            <person name="LaButti K."/>
            <person name="Lapidus A."/>
            <person name="Lucas S."/>
            <person name="Coutinho P."/>
            <person name="Gong Y."/>
            <person name="Samejima M."/>
            <person name="Mahadevan R."/>
            <person name="Abou-Zaid M."/>
            <person name="de Vries R.P."/>
            <person name="Igarashi K."/>
            <person name="Yadav J.S."/>
            <person name="Grigoriev I.V."/>
            <person name="Master E.R."/>
        </authorList>
    </citation>
    <scope>NUCLEOTIDE SEQUENCE [LARGE SCALE GENOMIC DNA]</scope>
    <source>
        <strain evidence="2 3">HHB-10118-sp</strain>
    </source>
</reference>
<protein>
    <submittedName>
        <fullName evidence="2">Uncharacterized protein</fullName>
    </submittedName>
</protein>
<name>K5UNQ2_PHACS</name>
<keyword evidence="3" id="KW-1185">Reference proteome</keyword>
<dbReference type="GeneID" id="18918556"/>
<evidence type="ECO:0000313" key="2">
    <source>
        <dbReference type="EMBL" id="EKM51371.1"/>
    </source>
</evidence>
<proteinExistence type="predicted"/>
<accession>K5UNQ2</accession>
<dbReference type="EMBL" id="JH930477">
    <property type="protein sequence ID" value="EKM51371.1"/>
    <property type="molecule type" value="Genomic_DNA"/>
</dbReference>